<dbReference type="AlphaFoldDB" id="A0A6J4UUR9"/>
<evidence type="ECO:0000256" key="3">
    <source>
        <dbReference type="SAM" id="MobiDB-lite"/>
    </source>
</evidence>
<dbReference type="EMBL" id="CADCWN010000063">
    <property type="protein sequence ID" value="CAA9558785.1"/>
    <property type="molecule type" value="Genomic_DNA"/>
</dbReference>
<evidence type="ECO:0000256" key="1">
    <source>
        <dbReference type="ARBA" id="ARBA00022801"/>
    </source>
</evidence>
<keyword evidence="1 5" id="KW-0378">Hydrolase</keyword>
<dbReference type="Pfam" id="PF00326">
    <property type="entry name" value="Peptidase_S9"/>
    <property type="match status" value="1"/>
</dbReference>
<proteinExistence type="predicted"/>
<dbReference type="InterPro" id="IPR001375">
    <property type="entry name" value="Peptidase_S9_cat"/>
</dbReference>
<dbReference type="EC" id="3.4.19.1" evidence="5"/>
<dbReference type="GO" id="GO:0008242">
    <property type="term" value="F:omega peptidase activity"/>
    <property type="evidence" value="ECO:0007669"/>
    <property type="project" value="UniProtKB-EC"/>
</dbReference>
<gene>
    <name evidence="5" type="ORF">AVDCRST_MAG18-901</name>
</gene>
<protein>
    <submittedName>
        <fullName evidence="5">Acylamino-acid-releasing enzyme</fullName>
        <ecNumber evidence="5">3.4.19.1</ecNumber>
    </submittedName>
</protein>
<dbReference type="InterPro" id="IPR029058">
    <property type="entry name" value="AB_hydrolase_fold"/>
</dbReference>
<dbReference type="PANTHER" id="PTHR42776:SF27">
    <property type="entry name" value="DIPEPTIDYL PEPTIDASE FAMILY MEMBER 6"/>
    <property type="match status" value="1"/>
</dbReference>
<dbReference type="InterPro" id="IPR011042">
    <property type="entry name" value="6-blade_b-propeller_TolB-like"/>
</dbReference>
<accession>A0A6J4UUR9</accession>
<organism evidence="5">
    <name type="scientific">uncultured Thermomicrobiales bacterium</name>
    <dbReference type="NCBI Taxonomy" id="1645740"/>
    <lineage>
        <taxon>Bacteria</taxon>
        <taxon>Pseudomonadati</taxon>
        <taxon>Thermomicrobiota</taxon>
        <taxon>Thermomicrobia</taxon>
        <taxon>Thermomicrobiales</taxon>
        <taxon>environmental samples</taxon>
    </lineage>
</organism>
<feature type="compositionally biased region" description="Basic and acidic residues" evidence="3">
    <location>
        <begin position="147"/>
        <end position="166"/>
    </location>
</feature>
<sequence>MGKGMTTGASGKGLRGITPEDLYRFTYVSDPQLSPDGATVAFVRTTIDREADGYRSQIWVVPSGGEGTPRRFTAGPGDTAPRWSPDGQTLAFLAKRGGAGVGNKAQIWLIGATGGEAWPLTDLPEGASAPEWSPDGARIVCTSQVRAADDRDRDEPTPPTEEGRKKSDVRVIDHLKNRLDGEGFYDDRRRHLFVVPVRGQERGVARQVTAGECNENVPAWSPDGQTLAFVSARHADRDYDNKSDIWTISVGDDGVAEPRRVTRTTGPCSGPVFSPDGATIAYTGHDNAPDSGPSTIAGLWVVPTDGSAAPRNLTAAIDRPVGAGIGTDSRYGTPADRPLWTPDGGGLLCLISDRGDGPLIQIDAANGEVTRVLDGPRQITNASLSADGRRLALAISTATNPADLFACDLDASGAALVERRLTASNAALFAEVAISEHRKHRYTAADGQALDAWVLTPPDFDPARRYPLILEIHGGPQALYGESFYLEFQILAARGYVVLYTNPRGSDGYGQSFVNALRHDWGGVDYRDVIAGLDWLIGEGSVGIDEGRLGVTGGSYGGYLTNWIIGQTERFRAAVSGRSTANRYSHYGHSDIGSFTGDWQFGGPPWENAAHYLERSPITYAPRVTTPLLLESQEQDLRCPIPQAEEFYTAIKKLRRANVQLIRFPGESHGMARGGKPAHRVERLTRIADWFDKYLGVREG</sequence>
<dbReference type="GO" id="GO:0004252">
    <property type="term" value="F:serine-type endopeptidase activity"/>
    <property type="evidence" value="ECO:0007669"/>
    <property type="project" value="TreeGrafter"/>
</dbReference>
<keyword evidence="2" id="KW-0645">Protease</keyword>
<dbReference type="SUPFAM" id="SSF53474">
    <property type="entry name" value="alpha/beta-Hydrolases"/>
    <property type="match status" value="1"/>
</dbReference>
<evidence type="ECO:0000256" key="2">
    <source>
        <dbReference type="ARBA" id="ARBA00022825"/>
    </source>
</evidence>
<dbReference type="PANTHER" id="PTHR42776">
    <property type="entry name" value="SERINE PEPTIDASE S9 FAMILY MEMBER"/>
    <property type="match status" value="1"/>
</dbReference>
<keyword evidence="2" id="KW-0720">Serine protease</keyword>
<dbReference type="Pfam" id="PF07676">
    <property type="entry name" value="PD40"/>
    <property type="match status" value="3"/>
</dbReference>
<feature type="domain" description="Peptidase S9 prolyl oligopeptidase catalytic" evidence="4">
    <location>
        <begin position="483"/>
        <end position="696"/>
    </location>
</feature>
<evidence type="ECO:0000313" key="5">
    <source>
        <dbReference type="EMBL" id="CAA9558785.1"/>
    </source>
</evidence>
<reference evidence="5" key="1">
    <citation type="submission" date="2020-02" db="EMBL/GenBank/DDBJ databases">
        <authorList>
            <person name="Meier V. D."/>
        </authorList>
    </citation>
    <scope>NUCLEOTIDE SEQUENCE</scope>
    <source>
        <strain evidence="5">AVDCRST_MAG18</strain>
    </source>
</reference>
<dbReference type="SUPFAM" id="SSF82171">
    <property type="entry name" value="DPP6 N-terminal domain-like"/>
    <property type="match status" value="1"/>
</dbReference>
<dbReference type="Gene3D" id="2.120.10.30">
    <property type="entry name" value="TolB, C-terminal domain"/>
    <property type="match status" value="2"/>
</dbReference>
<name>A0A6J4UUR9_9BACT</name>
<dbReference type="InterPro" id="IPR011659">
    <property type="entry name" value="WD40"/>
</dbReference>
<evidence type="ECO:0000259" key="4">
    <source>
        <dbReference type="Pfam" id="PF00326"/>
    </source>
</evidence>
<dbReference type="GO" id="GO:0006508">
    <property type="term" value="P:proteolysis"/>
    <property type="evidence" value="ECO:0007669"/>
    <property type="project" value="InterPro"/>
</dbReference>
<feature type="region of interest" description="Disordered" evidence="3">
    <location>
        <begin position="144"/>
        <end position="166"/>
    </location>
</feature>
<feature type="region of interest" description="Disordered" evidence="3">
    <location>
        <begin position="65"/>
        <end position="84"/>
    </location>
</feature>
<dbReference type="Gene3D" id="3.40.50.1820">
    <property type="entry name" value="alpha/beta hydrolase"/>
    <property type="match status" value="1"/>
</dbReference>